<protein>
    <submittedName>
        <fullName evidence="2">Flagellar assembly regulator FliX</fullName>
    </submittedName>
</protein>
<feature type="region of interest" description="Disordered" evidence="1">
    <location>
        <begin position="1"/>
        <end position="41"/>
    </location>
</feature>
<evidence type="ECO:0000313" key="2">
    <source>
        <dbReference type="EMBL" id="GAK44739.1"/>
    </source>
</evidence>
<name>A0A081B9M1_9HYPH</name>
<dbReference type="InterPro" id="IPR019704">
    <property type="entry name" value="Flagellar_assmbl_FliX_class2"/>
</dbReference>
<feature type="compositionally biased region" description="Polar residues" evidence="1">
    <location>
        <begin position="1"/>
        <end position="14"/>
    </location>
</feature>
<dbReference type="EMBL" id="BBIO01000005">
    <property type="protein sequence ID" value="GAK44739.1"/>
    <property type="molecule type" value="Genomic_DNA"/>
</dbReference>
<dbReference type="Pfam" id="PF10768">
    <property type="entry name" value="FliX"/>
    <property type="match status" value="1"/>
</dbReference>
<feature type="compositionally biased region" description="Low complexity" evidence="1">
    <location>
        <begin position="30"/>
        <end position="41"/>
    </location>
</feature>
<keyword evidence="2" id="KW-0282">Flagellum</keyword>
<dbReference type="STRING" id="1333998.M2A_1238"/>
<dbReference type="GO" id="GO:0044781">
    <property type="term" value="P:bacterial-type flagellum organization"/>
    <property type="evidence" value="ECO:0007669"/>
    <property type="project" value="InterPro"/>
</dbReference>
<gene>
    <name evidence="2" type="ORF">M2A_1238</name>
</gene>
<dbReference type="AlphaFoldDB" id="A0A081B9M1"/>
<comment type="caution">
    <text evidence="2">The sequence shown here is derived from an EMBL/GenBank/DDBJ whole genome shotgun (WGS) entry which is preliminary data.</text>
</comment>
<dbReference type="Proteomes" id="UP000028702">
    <property type="component" value="Unassembled WGS sequence"/>
</dbReference>
<proteinExistence type="predicted"/>
<dbReference type="eggNOG" id="ENOG50330GZ">
    <property type="taxonomic scope" value="Bacteria"/>
</dbReference>
<keyword evidence="3" id="KW-1185">Reference proteome</keyword>
<sequence length="140" mass="14424">MKVGSRTQIGTSGSAPRAGKSSASGAVFQPSGASDAAPARAAAGSGPLAALDALLAVQGADTVGDFKGGKRRAVARGEEILDILDEIKLGLLSGQVPGPKLTRLLSIVERQRDQVADPQLCEVLDHIELRARVELAKFGR</sequence>
<organism evidence="2 3">
    <name type="scientific">Tepidicaulis marinus</name>
    <dbReference type="NCBI Taxonomy" id="1333998"/>
    <lineage>
        <taxon>Bacteria</taxon>
        <taxon>Pseudomonadati</taxon>
        <taxon>Pseudomonadota</taxon>
        <taxon>Alphaproteobacteria</taxon>
        <taxon>Hyphomicrobiales</taxon>
        <taxon>Parvibaculaceae</taxon>
        <taxon>Tepidicaulis</taxon>
    </lineage>
</organism>
<reference evidence="2 3" key="1">
    <citation type="submission" date="2014-07" db="EMBL/GenBank/DDBJ databases">
        <title>Tepidicaulis marinum gen. nov., sp. nov., a novel marine bacterium denitrifying nitrate to nitrous oxide strictly under microaerobic conditions.</title>
        <authorList>
            <person name="Takeuchi M."/>
            <person name="Yamagishi T."/>
            <person name="Kamagata Y."/>
            <person name="Oshima K."/>
            <person name="Hattori M."/>
            <person name="Katayama T."/>
            <person name="Hanada S."/>
            <person name="Tamaki H."/>
            <person name="Marumo K."/>
            <person name="Maeda H."/>
            <person name="Nedachi M."/>
            <person name="Iwasaki W."/>
            <person name="Suwa Y."/>
            <person name="Sakata S."/>
        </authorList>
    </citation>
    <scope>NUCLEOTIDE SEQUENCE [LARGE SCALE GENOMIC DNA]</scope>
    <source>
        <strain evidence="2 3">MA2</strain>
    </source>
</reference>
<evidence type="ECO:0000256" key="1">
    <source>
        <dbReference type="SAM" id="MobiDB-lite"/>
    </source>
</evidence>
<dbReference type="RefSeq" id="WP_045444555.1">
    <property type="nucleotide sequence ID" value="NZ_BBIO01000005.1"/>
</dbReference>
<accession>A0A081B9M1</accession>
<keyword evidence="2" id="KW-0969">Cilium</keyword>
<keyword evidence="2" id="KW-0966">Cell projection</keyword>
<evidence type="ECO:0000313" key="3">
    <source>
        <dbReference type="Proteomes" id="UP000028702"/>
    </source>
</evidence>